<protein>
    <submittedName>
        <fullName evidence="1">Uncharacterized protein</fullName>
    </submittedName>
</protein>
<accession>A0ACB9LMJ0</accession>
<reference evidence="2" key="1">
    <citation type="journal article" date="2023" name="Front. Plant Sci.">
        <title>Chromosomal-level genome assembly of Melastoma candidum provides insights into trichome evolution.</title>
        <authorList>
            <person name="Zhong Y."/>
            <person name="Wu W."/>
            <person name="Sun C."/>
            <person name="Zou P."/>
            <person name="Liu Y."/>
            <person name="Dai S."/>
            <person name="Zhou R."/>
        </authorList>
    </citation>
    <scope>NUCLEOTIDE SEQUENCE [LARGE SCALE GENOMIC DNA]</scope>
</reference>
<proteinExistence type="predicted"/>
<dbReference type="Proteomes" id="UP001057402">
    <property type="component" value="Chromosome 11"/>
</dbReference>
<dbReference type="EMBL" id="CM042890">
    <property type="protein sequence ID" value="KAI4312797.1"/>
    <property type="molecule type" value="Genomic_DNA"/>
</dbReference>
<evidence type="ECO:0000313" key="1">
    <source>
        <dbReference type="EMBL" id="KAI4312797.1"/>
    </source>
</evidence>
<sequence length="116" mass="13160">MSLTMTGPNRQWVLHSWSDEQCVQILKNTYEALPEGGKVIIVDLVIPESPEVDVGVQNLFQLYLHIKSMNSTGKERTKKEFEVLSKQAGFSQVQVAAHAFNFSVVELYKNYEPRSS</sequence>
<gene>
    <name evidence="1" type="ORF">MLD38_037589</name>
</gene>
<name>A0ACB9LMJ0_9MYRT</name>
<evidence type="ECO:0000313" key="2">
    <source>
        <dbReference type="Proteomes" id="UP001057402"/>
    </source>
</evidence>
<keyword evidence="2" id="KW-1185">Reference proteome</keyword>
<comment type="caution">
    <text evidence="1">The sequence shown here is derived from an EMBL/GenBank/DDBJ whole genome shotgun (WGS) entry which is preliminary data.</text>
</comment>
<organism evidence="1 2">
    <name type="scientific">Melastoma candidum</name>
    <dbReference type="NCBI Taxonomy" id="119954"/>
    <lineage>
        <taxon>Eukaryota</taxon>
        <taxon>Viridiplantae</taxon>
        <taxon>Streptophyta</taxon>
        <taxon>Embryophyta</taxon>
        <taxon>Tracheophyta</taxon>
        <taxon>Spermatophyta</taxon>
        <taxon>Magnoliopsida</taxon>
        <taxon>eudicotyledons</taxon>
        <taxon>Gunneridae</taxon>
        <taxon>Pentapetalae</taxon>
        <taxon>rosids</taxon>
        <taxon>malvids</taxon>
        <taxon>Myrtales</taxon>
        <taxon>Melastomataceae</taxon>
        <taxon>Melastomatoideae</taxon>
        <taxon>Melastomateae</taxon>
        <taxon>Melastoma</taxon>
    </lineage>
</organism>